<evidence type="ECO:0000313" key="3">
    <source>
        <dbReference type="Proteomes" id="UP001430953"/>
    </source>
</evidence>
<reference evidence="2 3" key="1">
    <citation type="submission" date="2023-03" db="EMBL/GenBank/DDBJ databases">
        <title>High recombination rates correlate with genetic variation in Cardiocondyla obscurior ants.</title>
        <authorList>
            <person name="Errbii M."/>
        </authorList>
    </citation>
    <scope>NUCLEOTIDE SEQUENCE [LARGE SCALE GENOMIC DNA]</scope>
    <source>
        <strain evidence="2">Alpha-2009</strain>
        <tissue evidence="2">Whole body</tissue>
    </source>
</reference>
<feature type="region of interest" description="Disordered" evidence="1">
    <location>
        <begin position="57"/>
        <end position="94"/>
    </location>
</feature>
<feature type="compositionally biased region" description="Polar residues" evidence="1">
    <location>
        <begin position="80"/>
        <end position="94"/>
    </location>
</feature>
<evidence type="ECO:0000313" key="2">
    <source>
        <dbReference type="EMBL" id="KAL0116920.1"/>
    </source>
</evidence>
<dbReference type="EMBL" id="JADYXP020000009">
    <property type="protein sequence ID" value="KAL0116920.1"/>
    <property type="molecule type" value="Genomic_DNA"/>
</dbReference>
<protein>
    <submittedName>
        <fullName evidence="2">Uncharacterized protein</fullName>
    </submittedName>
</protein>
<gene>
    <name evidence="2" type="ORF">PUN28_010059</name>
</gene>
<accession>A0AAW2FP63</accession>
<sequence length="94" mass="11103">MRWKKKGREKKDVCVGPPWKRPAVEQVNASWTEAPTCRFRKTIRQFGREKDTIAVRNGSARDKRTDMSLKKRYQRERSSSEFPNFSRTAATNIR</sequence>
<feature type="compositionally biased region" description="Basic and acidic residues" evidence="1">
    <location>
        <begin position="57"/>
        <end position="79"/>
    </location>
</feature>
<keyword evidence="3" id="KW-1185">Reference proteome</keyword>
<dbReference type="Proteomes" id="UP001430953">
    <property type="component" value="Unassembled WGS sequence"/>
</dbReference>
<comment type="caution">
    <text evidence="2">The sequence shown here is derived from an EMBL/GenBank/DDBJ whole genome shotgun (WGS) entry which is preliminary data.</text>
</comment>
<evidence type="ECO:0000256" key="1">
    <source>
        <dbReference type="SAM" id="MobiDB-lite"/>
    </source>
</evidence>
<proteinExistence type="predicted"/>
<dbReference type="AlphaFoldDB" id="A0AAW2FP63"/>
<organism evidence="2 3">
    <name type="scientific">Cardiocondyla obscurior</name>
    <dbReference type="NCBI Taxonomy" id="286306"/>
    <lineage>
        <taxon>Eukaryota</taxon>
        <taxon>Metazoa</taxon>
        <taxon>Ecdysozoa</taxon>
        <taxon>Arthropoda</taxon>
        <taxon>Hexapoda</taxon>
        <taxon>Insecta</taxon>
        <taxon>Pterygota</taxon>
        <taxon>Neoptera</taxon>
        <taxon>Endopterygota</taxon>
        <taxon>Hymenoptera</taxon>
        <taxon>Apocrita</taxon>
        <taxon>Aculeata</taxon>
        <taxon>Formicoidea</taxon>
        <taxon>Formicidae</taxon>
        <taxon>Myrmicinae</taxon>
        <taxon>Cardiocondyla</taxon>
    </lineage>
</organism>
<name>A0AAW2FP63_9HYME</name>